<dbReference type="RefSeq" id="XP_040775486.1">
    <property type="nucleotide sequence ID" value="XM_040924771.1"/>
</dbReference>
<evidence type="ECO:0000313" key="3">
    <source>
        <dbReference type="Proteomes" id="UP000803844"/>
    </source>
</evidence>
<evidence type="ECO:0000256" key="1">
    <source>
        <dbReference type="SAM" id="SignalP"/>
    </source>
</evidence>
<name>A0A9P5CP20_CRYP1</name>
<keyword evidence="1" id="KW-0732">Signal</keyword>
<feature type="chain" id="PRO_5040296142" evidence="1">
    <location>
        <begin position="23"/>
        <end position="60"/>
    </location>
</feature>
<dbReference type="Proteomes" id="UP000803844">
    <property type="component" value="Unassembled WGS sequence"/>
</dbReference>
<proteinExistence type="predicted"/>
<sequence length="60" mass="6229">MQLHTALSAIVAAVFFGSIAHASPMPCPDVIRDQILLGLLEPEACCSYGICKGDVNVQGG</sequence>
<dbReference type="GeneID" id="63841900"/>
<protein>
    <submittedName>
        <fullName evidence="2">Uncharacterized protein</fullName>
    </submittedName>
</protein>
<accession>A0A9P5CP20</accession>
<feature type="signal peptide" evidence="1">
    <location>
        <begin position="1"/>
        <end position="22"/>
    </location>
</feature>
<organism evidence="2 3">
    <name type="scientific">Cryphonectria parasitica (strain ATCC 38755 / EP155)</name>
    <dbReference type="NCBI Taxonomy" id="660469"/>
    <lineage>
        <taxon>Eukaryota</taxon>
        <taxon>Fungi</taxon>
        <taxon>Dikarya</taxon>
        <taxon>Ascomycota</taxon>
        <taxon>Pezizomycotina</taxon>
        <taxon>Sordariomycetes</taxon>
        <taxon>Sordariomycetidae</taxon>
        <taxon>Diaporthales</taxon>
        <taxon>Cryphonectriaceae</taxon>
        <taxon>Cryphonectria-Endothia species complex</taxon>
        <taxon>Cryphonectria</taxon>
    </lineage>
</organism>
<dbReference type="AlphaFoldDB" id="A0A9P5CP20"/>
<dbReference type="OrthoDB" id="4863639at2759"/>
<dbReference type="EMBL" id="MU032348">
    <property type="protein sequence ID" value="KAF3764525.1"/>
    <property type="molecule type" value="Genomic_DNA"/>
</dbReference>
<comment type="caution">
    <text evidence="2">The sequence shown here is derived from an EMBL/GenBank/DDBJ whole genome shotgun (WGS) entry which is preliminary data.</text>
</comment>
<evidence type="ECO:0000313" key="2">
    <source>
        <dbReference type="EMBL" id="KAF3764525.1"/>
    </source>
</evidence>
<keyword evidence="3" id="KW-1185">Reference proteome</keyword>
<reference evidence="2" key="1">
    <citation type="journal article" date="2020" name="Phytopathology">
        <title>Genome sequence of the chestnut blight fungus Cryphonectria parasitica EP155: A fundamental resource for an archetypical invasive plant pathogen.</title>
        <authorList>
            <person name="Crouch J.A."/>
            <person name="Dawe A."/>
            <person name="Aerts A."/>
            <person name="Barry K."/>
            <person name="Churchill A.C.L."/>
            <person name="Grimwood J."/>
            <person name="Hillman B."/>
            <person name="Milgroom M.G."/>
            <person name="Pangilinan J."/>
            <person name="Smith M."/>
            <person name="Salamov A."/>
            <person name="Schmutz J."/>
            <person name="Yadav J."/>
            <person name="Grigoriev I.V."/>
            <person name="Nuss D."/>
        </authorList>
    </citation>
    <scope>NUCLEOTIDE SEQUENCE</scope>
    <source>
        <strain evidence="2">EP155</strain>
    </source>
</reference>
<gene>
    <name evidence="2" type="ORF">M406DRAFT_62319</name>
</gene>